<evidence type="ECO:0000313" key="3">
    <source>
        <dbReference type="Proteomes" id="UP001247805"/>
    </source>
</evidence>
<keyword evidence="1" id="KW-0233">DNA recombination</keyword>
<gene>
    <name evidence="2" type="ORF">RS130_04760</name>
</gene>
<dbReference type="InterPro" id="IPR013762">
    <property type="entry name" value="Integrase-like_cat_sf"/>
</dbReference>
<dbReference type="Gene3D" id="1.10.443.10">
    <property type="entry name" value="Intergrase catalytic core"/>
    <property type="match status" value="1"/>
</dbReference>
<evidence type="ECO:0000313" key="2">
    <source>
        <dbReference type="EMBL" id="MDU0353333.1"/>
    </source>
</evidence>
<dbReference type="InterPro" id="IPR011010">
    <property type="entry name" value="DNA_brk_join_enz"/>
</dbReference>
<sequence>MSVAENQALYRVANKQGKVLLALLYSGVQVEELALLSKTSFKDNYARVQILGEQSRILNIDAHYSLALAELCESKNDSAPIWSNLIGKDDFTQIILNAAHDAELAFPDQLSADTLRHSYITYLVSQGARLNDLELIVGHIPPRDLAEYRKVKRQGPLLELADIDLYYPLIS</sequence>
<name>A0ABU3STJ9_9ALTE</name>
<comment type="caution">
    <text evidence="2">The sequence shown here is derived from an EMBL/GenBank/DDBJ whole genome shotgun (WGS) entry which is preliminary data.</text>
</comment>
<reference evidence="2 3" key="1">
    <citation type="submission" date="2023-10" db="EMBL/GenBank/DDBJ databases">
        <title>Glaciecola aquimarina strain GGW-M5 nov., isolated from a coastal seawater.</title>
        <authorList>
            <person name="Bayburt H."/>
            <person name="Kim J.M."/>
            <person name="Choi B.J."/>
            <person name="Jeon C.O."/>
        </authorList>
    </citation>
    <scope>NUCLEOTIDE SEQUENCE [LARGE SCALE GENOMIC DNA]</scope>
    <source>
        <strain evidence="2 3">KCTC 32108</strain>
    </source>
</reference>
<dbReference type="SUPFAM" id="SSF56349">
    <property type="entry name" value="DNA breaking-rejoining enzymes"/>
    <property type="match status" value="1"/>
</dbReference>
<evidence type="ECO:0008006" key="4">
    <source>
        <dbReference type="Google" id="ProtNLM"/>
    </source>
</evidence>
<protein>
    <recommendedName>
        <fullName evidence="4">Tyr recombinase domain-containing protein</fullName>
    </recommendedName>
</protein>
<proteinExistence type="predicted"/>
<keyword evidence="3" id="KW-1185">Reference proteome</keyword>
<dbReference type="EMBL" id="JAWDIO010000002">
    <property type="protein sequence ID" value="MDU0353333.1"/>
    <property type="molecule type" value="Genomic_DNA"/>
</dbReference>
<accession>A0ABU3STJ9</accession>
<dbReference type="RefSeq" id="WP_316025015.1">
    <property type="nucleotide sequence ID" value="NZ_JAWDIO010000002.1"/>
</dbReference>
<dbReference type="Proteomes" id="UP001247805">
    <property type="component" value="Unassembled WGS sequence"/>
</dbReference>
<organism evidence="2 3">
    <name type="scientific">Paraglaciecola aquimarina</name>
    <dbReference type="NCBI Taxonomy" id="1235557"/>
    <lineage>
        <taxon>Bacteria</taxon>
        <taxon>Pseudomonadati</taxon>
        <taxon>Pseudomonadota</taxon>
        <taxon>Gammaproteobacteria</taxon>
        <taxon>Alteromonadales</taxon>
        <taxon>Alteromonadaceae</taxon>
        <taxon>Paraglaciecola</taxon>
    </lineage>
</organism>
<evidence type="ECO:0000256" key="1">
    <source>
        <dbReference type="ARBA" id="ARBA00023172"/>
    </source>
</evidence>